<protein>
    <submittedName>
        <fullName evidence="1">Uncharacterized protein</fullName>
    </submittedName>
</protein>
<name>A0A2P2PGK0_RHIMU</name>
<reference evidence="1" key="1">
    <citation type="submission" date="2018-02" db="EMBL/GenBank/DDBJ databases">
        <title>Rhizophora mucronata_Transcriptome.</title>
        <authorList>
            <person name="Meera S.P."/>
            <person name="Sreeshan A."/>
            <person name="Augustine A."/>
        </authorList>
    </citation>
    <scope>NUCLEOTIDE SEQUENCE</scope>
    <source>
        <tissue evidence="1">Leaf</tissue>
    </source>
</reference>
<accession>A0A2P2PGK0</accession>
<organism evidence="1">
    <name type="scientific">Rhizophora mucronata</name>
    <name type="common">Asiatic mangrove</name>
    <dbReference type="NCBI Taxonomy" id="61149"/>
    <lineage>
        <taxon>Eukaryota</taxon>
        <taxon>Viridiplantae</taxon>
        <taxon>Streptophyta</taxon>
        <taxon>Embryophyta</taxon>
        <taxon>Tracheophyta</taxon>
        <taxon>Spermatophyta</taxon>
        <taxon>Magnoliopsida</taxon>
        <taxon>eudicotyledons</taxon>
        <taxon>Gunneridae</taxon>
        <taxon>Pentapetalae</taxon>
        <taxon>rosids</taxon>
        <taxon>fabids</taxon>
        <taxon>Malpighiales</taxon>
        <taxon>Rhizophoraceae</taxon>
        <taxon>Rhizophora</taxon>
    </lineage>
</organism>
<dbReference type="EMBL" id="GGEC01073402">
    <property type="protein sequence ID" value="MBX53886.1"/>
    <property type="molecule type" value="Transcribed_RNA"/>
</dbReference>
<dbReference type="AlphaFoldDB" id="A0A2P2PGK0"/>
<sequence>MLIPFIKTLKFHCGIQSPLIAFHNTSPSIYDFNICSCARRSCFRIQVCFS</sequence>
<evidence type="ECO:0000313" key="1">
    <source>
        <dbReference type="EMBL" id="MBX53886.1"/>
    </source>
</evidence>
<proteinExistence type="predicted"/>